<accession>A0AAU7CBW8</accession>
<sequence>MPFPASRLTDLTVTGDVIIGPGAPLVEIAGMPASCMGDAVAGSVCVGTVVVGSPTVLFMGRPATRVTSSVVGANPETGIPVTTAVGTGAPTVLVP</sequence>
<name>A0AAU7CBW8_9BACT</name>
<dbReference type="InterPro" id="IPR008727">
    <property type="entry name" value="PAAR_motif"/>
</dbReference>
<organism evidence="1">
    <name type="scientific">Singulisphaera sp. Ch08</name>
    <dbReference type="NCBI Taxonomy" id="3120278"/>
    <lineage>
        <taxon>Bacteria</taxon>
        <taxon>Pseudomonadati</taxon>
        <taxon>Planctomycetota</taxon>
        <taxon>Planctomycetia</taxon>
        <taxon>Isosphaerales</taxon>
        <taxon>Isosphaeraceae</taxon>
        <taxon>Singulisphaera</taxon>
    </lineage>
</organism>
<dbReference type="Pfam" id="PF05488">
    <property type="entry name" value="PAAR_motif"/>
    <property type="match status" value="1"/>
</dbReference>
<gene>
    <name evidence="1" type="ORF">V5E97_32105</name>
</gene>
<reference evidence="1" key="1">
    <citation type="submission" date="2024-05" db="EMBL/GenBank/DDBJ databases">
        <title>Planctomycetes of the genus Singulisphaera possess chitinolytic capabilities.</title>
        <authorList>
            <person name="Ivanova A."/>
        </authorList>
    </citation>
    <scope>NUCLEOTIDE SEQUENCE</scope>
    <source>
        <strain evidence="1">Ch08T</strain>
    </source>
</reference>
<dbReference type="AlphaFoldDB" id="A0AAU7CBW8"/>
<dbReference type="EMBL" id="CP155447">
    <property type="protein sequence ID" value="XBH02918.1"/>
    <property type="molecule type" value="Genomic_DNA"/>
</dbReference>
<evidence type="ECO:0000313" key="1">
    <source>
        <dbReference type="EMBL" id="XBH02918.1"/>
    </source>
</evidence>
<protein>
    <submittedName>
        <fullName evidence="1">PAAR domain-containing protein</fullName>
    </submittedName>
</protein>
<proteinExistence type="predicted"/>
<dbReference type="RefSeq" id="WP_406695659.1">
    <property type="nucleotide sequence ID" value="NZ_CP155447.1"/>
</dbReference>